<keyword evidence="1" id="KW-0732">Signal</keyword>
<feature type="signal peptide" evidence="1">
    <location>
        <begin position="1"/>
        <end position="17"/>
    </location>
</feature>
<sequence length="116" mass="13309">MLGSFILTALFFGFGFAICAFGNSPVGKTYLRESYFKTHNIDSMKLNIIAAVFDVRKFEKKKEKNTVSGSTGRTRIQILRFDWLVDYSISDIAYAIHHFGNYDDSVDQSSQIQYER</sequence>
<name>A0A2G5TBU9_9PELO</name>
<proteinExistence type="predicted"/>
<keyword evidence="3" id="KW-1185">Reference proteome</keyword>
<evidence type="ECO:0000313" key="3">
    <source>
        <dbReference type="Proteomes" id="UP000230233"/>
    </source>
</evidence>
<gene>
    <name evidence="2" type="primary">Cnig_chr_V.g17919</name>
    <name evidence="2" type="ORF">B9Z55_017919</name>
</gene>
<dbReference type="Proteomes" id="UP000230233">
    <property type="component" value="Chromosome V"/>
</dbReference>
<dbReference type="OrthoDB" id="5870584at2759"/>
<dbReference type="AlphaFoldDB" id="A0A2G5TBU9"/>
<feature type="chain" id="PRO_5013579605" evidence="1">
    <location>
        <begin position="18"/>
        <end position="116"/>
    </location>
</feature>
<evidence type="ECO:0000256" key="1">
    <source>
        <dbReference type="SAM" id="SignalP"/>
    </source>
</evidence>
<dbReference type="EMBL" id="PDUG01000005">
    <property type="protein sequence ID" value="PIC24689.1"/>
    <property type="molecule type" value="Genomic_DNA"/>
</dbReference>
<organism evidence="2 3">
    <name type="scientific">Caenorhabditis nigoni</name>
    <dbReference type="NCBI Taxonomy" id="1611254"/>
    <lineage>
        <taxon>Eukaryota</taxon>
        <taxon>Metazoa</taxon>
        <taxon>Ecdysozoa</taxon>
        <taxon>Nematoda</taxon>
        <taxon>Chromadorea</taxon>
        <taxon>Rhabditida</taxon>
        <taxon>Rhabditina</taxon>
        <taxon>Rhabditomorpha</taxon>
        <taxon>Rhabditoidea</taxon>
        <taxon>Rhabditidae</taxon>
        <taxon>Peloderinae</taxon>
        <taxon>Caenorhabditis</taxon>
    </lineage>
</organism>
<protein>
    <submittedName>
        <fullName evidence="2">Uncharacterized protein</fullName>
    </submittedName>
</protein>
<reference evidence="3" key="1">
    <citation type="submission" date="2017-10" db="EMBL/GenBank/DDBJ databases">
        <title>Rapid genome shrinkage in a self-fertile nematode reveals novel sperm competition proteins.</title>
        <authorList>
            <person name="Yin D."/>
            <person name="Schwarz E.M."/>
            <person name="Thomas C.G."/>
            <person name="Felde R.L."/>
            <person name="Korf I.F."/>
            <person name="Cutter A.D."/>
            <person name="Schartner C.M."/>
            <person name="Ralston E.J."/>
            <person name="Meyer B.J."/>
            <person name="Haag E.S."/>
        </authorList>
    </citation>
    <scope>NUCLEOTIDE SEQUENCE [LARGE SCALE GENOMIC DNA]</scope>
    <source>
        <strain evidence="3">JU1422</strain>
    </source>
</reference>
<accession>A0A2G5TBU9</accession>
<evidence type="ECO:0000313" key="2">
    <source>
        <dbReference type="EMBL" id="PIC24689.1"/>
    </source>
</evidence>
<comment type="caution">
    <text evidence="2">The sequence shown here is derived from an EMBL/GenBank/DDBJ whole genome shotgun (WGS) entry which is preliminary data.</text>
</comment>